<dbReference type="AlphaFoldDB" id="A0A081P1K1"/>
<comment type="subcellular location">
    <subcellularLocation>
        <location evidence="1 7">Cell membrane</location>
        <topology evidence="1 7">Multi-pass membrane protein</topology>
    </subcellularLocation>
</comment>
<comment type="caution">
    <text evidence="10">The sequence shown here is derived from an EMBL/GenBank/DDBJ whole genome shotgun (WGS) entry which is preliminary data.</text>
</comment>
<evidence type="ECO:0000256" key="3">
    <source>
        <dbReference type="ARBA" id="ARBA00022475"/>
    </source>
</evidence>
<evidence type="ECO:0000313" key="10">
    <source>
        <dbReference type="EMBL" id="KEQ24574.1"/>
    </source>
</evidence>
<accession>A0A081P1K1</accession>
<keyword evidence="4 7" id="KW-0812">Transmembrane</keyword>
<evidence type="ECO:0000259" key="9">
    <source>
        <dbReference type="PROSITE" id="PS50928"/>
    </source>
</evidence>
<keyword evidence="2 7" id="KW-0813">Transport</keyword>
<dbReference type="GO" id="GO:0005886">
    <property type="term" value="C:plasma membrane"/>
    <property type="evidence" value="ECO:0007669"/>
    <property type="project" value="UniProtKB-SubCell"/>
</dbReference>
<feature type="region of interest" description="Disordered" evidence="8">
    <location>
        <begin position="1"/>
        <end position="22"/>
    </location>
</feature>
<dbReference type="InterPro" id="IPR000515">
    <property type="entry name" value="MetI-like"/>
</dbReference>
<dbReference type="CDD" id="cd06261">
    <property type="entry name" value="TM_PBP2"/>
    <property type="match status" value="1"/>
</dbReference>
<evidence type="ECO:0000256" key="4">
    <source>
        <dbReference type="ARBA" id="ARBA00022692"/>
    </source>
</evidence>
<dbReference type="EMBL" id="JNVM01000015">
    <property type="protein sequence ID" value="KEQ24574.1"/>
    <property type="molecule type" value="Genomic_DNA"/>
</dbReference>
<dbReference type="GO" id="GO:0055085">
    <property type="term" value="P:transmembrane transport"/>
    <property type="evidence" value="ECO:0007669"/>
    <property type="project" value="InterPro"/>
</dbReference>
<gene>
    <name evidence="10" type="ORF">ET33_07460</name>
</gene>
<dbReference type="Proteomes" id="UP000028123">
    <property type="component" value="Unassembled WGS sequence"/>
</dbReference>
<keyword evidence="11" id="KW-1185">Reference proteome</keyword>
<comment type="similarity">
    <text evidence="7">Belongs to the binding-protein-dependent transport system permease family.</text>
</comment>
<name>A0A081P1K1_9BACL</name>
<evidence type="ECO:0000256" key="1">
    <source>
        <dbReference type="ARBA" id="ARBA00004651"/>
    </source>
</evidence>
<dbReference type="SUPFAM" id="SSF161098">
    <property type="entry name" value="MetI-like"/>
    <property type="match status" value="1"/>
</dbReference>
<protein>
    <submittedName>
        <fullName evidence="10">Glycerol-3-phosphate ABC transporter permease</fullName>
    </submittedName>
</protein>
<dbReference type="PROSITE" id="PS50928">
    <property type="entry name" value="ABC_TM1"/>
    <property type="match status" value="1"/>
</dbReference>
<evidence type="ECO:0000256" key="6">
    <source>
        <dbReference type="ARBA" id="ARBA00023136"/>
    </source>
</evidence>
<organism evidence="10 11">
    <name type="scientific">Paenibacillus tyrfis</name>
    <dbReference type="NCBI Taxonomy" id="1501230"/>
    <lineage>
        <taxon>Bacteria</taxon>
        <taxon>Bacillati</taxon>
        <taxon>Bacillota</taxon>
        <taxon>Bacilli</taxon>
        <taxon>Bacillales</taxon>
        <taxon>Paenibacillaceae</taxon>
        <taxon>Paenibacillus</taxon>
    </lineage>
</organism>
<keyword evidence="6 7" id="KW-0472">Membrane</keyword>
<feature type="domain" description="ABC transmembrane type-1" evidence="9">
    <location>
        <begin position="95"/>
        <end position="311"/>
    </location>
</feature>
<proteinExistence type="inferred from homology"/>
<dbReference type="InterPro" id="IPR035906">
    <property type="entry name" value="MetI-like_sf"/>
</dbReference>
<feature type="transmembrane region" description="Helical" evidence="7">
    <location>
        <begin position="136"/>
        <end position="156"/>
    </location>
</feature>
<dbReference type="RefSeq" id="WP_036684844.1">
    <property type="nucleotide sequence ID" value="NZ_FYEP01000008.1"/>
</dbReference>
<feature type="transmembrane region" description="Helical" evidence="7">
    <location>
        <begin position="103"/>
        <end position="124"/>
    </location>
</feature>
<dbReference type="eggNOG" id="COG1175">
    <property type="taxonomic scope" value="Bacteria"/>
</dbReference>
<dbReference type="PANTHER" id="PTHR30193:SF37">
    <property type="entry name" value="INNER MEMBRANE ABC TRANSPORTER PERMEASE PROTEIN YCJO"/>
    <property type="match status" value="1"/>
</dbReference>
<evidence type="ECO:0000256" key="7">
    <source>
        <dbReference type="RuleBase" id="RU363032"/>
    </source>
</evidence>
<feature type="transmembrane region" description="Helical" evidence="7">
    <location>
        <begin position="230"/>
        <end position="255"/>
    </location>
</feature>
<evidence type="ECO:0000313" key="11">
    <source>
        <dbReference type="Proteomes" id="UP000028123"/>
    </source>
</evidence>
<dbReference type="InterPro" id="IPR051393">
    <property type="entry name" value="ABC_transporter_permease"/>
</dbReference>
<feature type="transmembrane region" description="Helical" evidence="7">
    <location>
        <begin position="40"/>
        <end position="61"/>
    </location>
</feature>
<sequence length="322" mass="35680">MTLLDRNAAVRPAPNSAKRQTAADAGRRSLRVIQWKEASLAYAFLLPSLLLFGIFLFYPLLKSVYLSLHLTDPRGRIAAFAGLDNFTELLASDKFYESLKVTLSFTVLTVPVGIALALLLAALSQGKLRGMKGFQFVFSLPVAISVGTGSVIWMMLYHPTLGTLNYFLTLLGVEPVRWLTDPAWALISVSIMTIWMNLGFNYIVLLSGLQSVPEEIYDSAKIDGSGPLHTFFQLTVPLVSPTLFFVGIVSVIQAFQSFGQIHILTKGGPMNSTDVIVFNIYQDAFVNFRFGIGSAQALILFAIVLILTLLQYRFLERKVHYQ</sequence>
<reference evidence="10 11" key="1">
    <citation type="submission" date="2014-06" db="EMBL/GenBank/DDBJ databases">
        <title>Draft genome sequence of Paenibacillus sp. MSt1.</title>
        <authorList>
            <person name="Aw Y.K."/>
            <person name="Ong K.S."/>
            <person name="Gan H.M."/>
            <person name="Lee S.M."/>
        </authorList>
    </citation>
    <scope>NUCLEOTIDE SEQUENCE [LARGE SCALE GENOMIC DNA]</scope>
    <source>
        <strain evidence="10 11">MSt1</strain>
    </source>
</reference>
<evidence type="ECO:0000256" key="8">
    <source>
        <dbReference type="SAM" id="MobiDB-lite"/>
    </source>
</evidence>
<evidence type="ECO:0000256" key="2">
    <source>
        <dbReference type="ARBA" id="ARBA00022448"/>
    </source>
</evidence>
<keyword evidence="3" id="KW-1003">Cell membrane</keyword>
<feature type="transmembrane region" description="Helical" evidence="7">
    <location>
        <begin position="183"/>
        <end position="209"/>
    </location>
</feature>
<dbReference type="PANTHER" id="PTHR30193">
    <property type="entry name" value="ABC TRANSPORTER PERMEASE PROTEIN"/>
    <property type="match status" value="1"/>
</dbReference>
<keyword evidence="5 7" id="KW-1133">Transmembrane helix</keyword>
<dbReference type="Gene3D" id="1.10.3720.10">
    <property type="entry name" value="MetI-like"/>
    <property type="match status" value="1"/>
</dbReference>
<feature type="transmembrane region" description="Helical" evidence="7">
    <location>
        <begin position="288"/>
        <end position="310"/>
    </location>
</feature>
<evidence type="ECO:0000256" key="5">
    <source>
        <dbReference type="ARBA" id="ARBA00022989"/>
    </source>
</evidence>
<dbReference type="Pfam" id="PF00528">
    <property type="entry name" value="BPD_transp_1"/>
    <property type="match status" value="1"/>
</dbReference>